<sequence length="51" mass="6183">MSQRFTFQKRENLGTCECCKKDVFDNTLYVREDDKVYHFSCHNMEKADDKK</sequence>
<reference evidence="1 2" key="1">
    <citation type="submission" date="2018-09" db="EMBL/GenBank/DDBJ databases">
        <title>Comparative Genomic Analysis of Eight Novel Haloalkaliphilic Bacteriophages from Lake Elmenteita, Kenya.</title>
        <authorList>
            <person name="Akhwale J.K."/>
        </authorList>
    </citation>
    <scope>NUCLEOTIDE SEQUENCE [LARGE SCALE GENOMIC DNA]</scope>
</reference>
<dbReference type="Proteomes" id="UP000274199">
    <property type="component" value="Segment"/>
</dbReference>
<gene>
    <name evidence="1" type="ORF">vBBcoS136_00165</name>
</gene>
<keyword evidence="2" id="KW-1185">Reference proteome</keyword>
<dbReference type="EMBL" id="MH884508">
    <property type="protein sequence ID" value="AYP68279.1"/>
    <property type="molecule type" value="Genomic_DNA"/>
</dbReference>
<organism evidence="1 2">
    <name type="scientific">Bacillus phage vB_BcoS-136</name>
    <dbReference type="NCBI Taxonomy" id="2419619"/>
    <lineage>
        <taxon>Viruses</taxon>
        <taxon>Duplodnaviria</taxon>
        <taxon>Heunggongvirae</taxon>
        <taxon>Uroviricota</taxon>
        <taxon>Caudoviricetes</taxon>
        <taxon>Heleneionescovirinae</taxon>
        <taxon>Kenyattavirus</taxon>
        <taxon>Kenyattavirus kv136</taxon>
    </lineage>
</organism>
<evidence type="ECO:0000313" key="1">
    <source>
        <dbReference type="EMBL" id="AYP68279.1"/>
    </source>
</evidence>
<name>A0A3G3BVJ3_9CAUD</name>
<proteinExistence type="predicted"/>
<accession>A0A3G3BVJ3</accession>
<evidence type="ECO:0000313" key="2">
    <source>
        <dbReference type="Proteomes" id="UP000274199"/>
    </source>
</evidence>
<protein>
    <submittedName>
        <fullName evidence="1">Uncharacterized protein</fullName>
    </submittedName>
</protein>